<evidence type="ECO:0000313" key="5">
    <source>
        <dbReference type="EMBL" id="MDA8485133.1"/>
    </source>
</evidence>
<organism evidence="5 6">
    <name type="scientific">Metapseudomonas resinovorans</name>
    <name type="common">Pseudomonas resinovorans</name>
    <dbReference type="NCBI Taxonomy" id="53412"/>
    <lineage>
        <taxon>Bacteria</taxon>
        <taxon>Pseudomonadati</taxon>
        <taxon>Pseudomonadota</taxon>
        <taxon>Gammaproteobacteria</taxon>
        <taxon>Pseudomonadales</taxon>
        <taxon>Pseudomonadaceae</taxon>
        <taxon>Metapseudomonas</taxon>
    </lineage>
</organism>
<dbReference type="EMBL" id="JANEWF010000024">
    <property type="protein sequence ID" value="MDA8485133.1"/>
    <property type="molecule type" value="Genomic_DNA"/>
</dbReference>
<dbReference type="SMART" id="SM00530">
    <property type="entry name" value="HTH_XRE"/>
    <property type="match status" value="1"/>
</dbReference>
<dbReference type="RefSeq" id="WP_271471588.1">
    <property type="nucleotide sequence ID" value="NZ_JANEWF010000024.1"/>
</dbReference>
<dbReference type="InterPro" id="IPR010982">
    <property type="entry name" value="Lambda_DNA-bd_dom_sf"/>
</dbReference>
<evidence type="ECO:0000256" key="2">
    <source>
        <dbReference type="ARBA" id="ARBA00023125"/>
    </source>
</evidence>
<evidence type="ECO:0000259" key="4">
    <source>
        <dbReference type="PROSITE" id="PS50943"/>
    </source>
</evidence>
<keyword evidence="6" id="KW-1185">Reference proteome</keyword>
<dbReference type="Gene3D" id="1.10.260.40">
    <property type="entry name" value="lambda repressor-like DNA-binding domains"/>
    <property type="match status" value="1"/>
</dbReference>
<keyword evidence="1" id="KW-0805">Transcription regulation</keyword>
<dbReference type="CDD" id="cd06529">
    <property type="entry name" value="S24_LexA-like"/>
    <property type="match status" value="1"/>
</dbReference>
<dbReference type="Proteomes" id="UP001211689">
    <property type="component" value="Unassembled WGS sequence"/>
</dbReference>
<dbReference type="InterPro" id="IPR039418">
    <property type="entry name" value="LexA-like"/>
</dbReference>
<dbReference type="SUPFAM" id="SSF51306">
    <property type="entry name" value="LexA/Signal peptidase"/>
    <property type="match status" value="1"/>
</dbReference>
<dbReference type="PANTHER" id="PTHR40661">
    <property type="match status" value="1"/>
</dbReference>
<evidence type="ECO:0000313" key="6">
    <source>
        <dbReference type="Proteomes" id="UP001211689"/>
    </source>
</evidence>
<dbReference type="InterPro" id="IPR036286">
    <property type="entry name" value="LexA/Signal_pep-like_sf"/>
</dbReference>
<keyword evidence="3" id="KW-0804">Transcription</keyword>
<dbReference type="Pfam" id="PF01381">
    <property type="entry name" value="HTH_3"/>
    <property type="match status" value="1"/>
</dbReference>
<dbReference type="CDD" id="cd00093">
    <property type="entry name" value="HTH_XRE"/>
    <property type="match status" value="1"/>
</dbReference>
<dbReference type="PANTHER" id="PTHR40661:SF2">
    <property type="entry name" value="HTH-TYPE TRANSCRIPTIONAL REGULATOR PRTR"/>
    <property type="match status" value="1"/>
</dbReference>
<accession>A0ABT4Y8D6</accession>
<dbReference type="Gene3D" id="2.10.109.10">
    <property type="entry name" value="Umud Fragment, subunit A"/>
    <property type="match status" value="1"/>
</dbReference>
<name>A0ABT4Y8D6_METRE</name>
<comment type="caution">
    <text evidence="5">The sequence shown here is derived from an EMBL/GenBank/DDBJ whole genome shotgun (WGS) entry which is preliminary data.</text>
</comment>
<sequence length="282" mass="31247">MAVCSSISGANTFAPMSKRRPLTEEEQAEAGRLMALYERKKAMARELGIKLTQEDVASYCGWSGQSAFSQYATGKVALNLDALIRMAKVLEFSPREVSPRLADMIESVMPHKVEANAEMIGMMSPWDGLTPLQADEVAIPLYKEVEMAAGQGATEVIEVPGRLIRFAKSTLRESGVIESNAACATIKGRSMERLIMDGATIGIDKGTTHVEDGEIYAFDHDGMLRVKYLYRLPGGGLRIRSENDEEYPDEFLSSEEAASIRILGWVFWWSTVRRRRGLSLAR</sequence>
<reference evidence="5 6" key="1">
    <citation type="submission" date="2022-07" db="EMBL/GenBank/DDBJ databases">
        <title>Genome Analysis of Selected Gammaproteobacteria from Nigerian Food snails.</title>
        <authorList>
            <person name="Okafor A.C."/>
        </authorList>
    </citation>
    <scope>NUCLEOTIDE SEQUENCE [LARGE SCALE GENOMIC DNA]</scope>
    <source>
        <strain evidence="5 6">Awg 2</strain>
    </source>
</reference>
<dbReference type="InterPro" id="IPR015927">
    <property type="entry name" value="Peptidase_S24_S26A/B/C"/>
</dbReference>
<keyword evidence="2" id="KW-0238">DNA-binding</keyword>
<dbReference type="Pfam" id="PF00717">
    <property type="entry name" value="Peptidase_S24"/>
    <property type="match status" value="1"/>
</dbReference>
<feature type="domain" description="HTH cro/C1-type" evidence="4">
    <location>
        <begin position="50"/>
        <end position="97"/>
    </location>
</feature>
<dbReference type="SUPFAM" id="SSF47413">
    <property type="entry name" value="lambda repressor-like DNA-binding domains"/>
    <property type="match status" value="1"/>
</dbReference>
<evidence type="ECO:0000256" key="1">
    <source>
        <dbReference type="ARBA" id="ARBA00023015"/>
    </source>
</evidence>
<proteinExistence type="predicted"/>
<dbReference type="PROSITE" id="PS50943">
    <property type="entry name" value="HTH_CROC1"/>
    <property type="match status" value="1"/>
</dbReference>
<gene>
    <name evidence="5" type="ORF">NNO07_18865</name>
</gene>
<protein>
    <submittedName>
        <fullName evidence="5">Transcriptional regulator</fullName>
    </submittedName>
</protein>
<dbReference type="InterPro" id="IPR001387">
    <property type="entry name" value="Cro/C1-type_HTH"/>
</dbReference>
<evidence type="ECO:0000256" key="3">
    <source>
        <dbReference type="ARBA" id="ARBA00023163"/>
    </source>
</evidence>